<protein>
    <submittedName>
        <fullName evidence="2">DUF6471 domain-containing protein</fullName>
    </submittedName>
</protein>
<comment type="caution">
    <text evidence="2">The sequence shown here is derived from an EMBL/GenBank/DDBJ whole genome shotgun (WGS) entry which is preliminary data.</text>
</comment>
<dbReference type="RefSeq" id="WP_371844376.1">
    <property type="nucleotide sequence ID" value="NZ_JBGMEL010000016.1"/>
</dbReference>
<gene>
    <name evidence="2" type="ORF">ACCI51_15495</name>
</gene>
<evidence type="ECO:0000313" key="3">
    <source>
        <dbReference type="Proteomes" id="UP001569414"/>
    </source>
</evidence>
<keyword evidence="3" id="KW-1185">Reference proteome</keyword>
<evidence type="ECO:0000259" key="1">
    <source>
        <dbReference type="Pfam" id="PF20075"/>
    </source>
</evidence>
<name>A0ABV4NRD2_9GAMM</name>
<sequence length="104" mass="11554">MDHKQSLGNQQALAPYKQAIARYVRASMAMRGMRYGDLAQALAERGISMTTENLRSKVSKCMFSADLLAAIIDALSVENSAMPEILKQARELQDQGLYTEQEKS</sequence>
<dbReference type="InterPro" id="IPR045526">
    <property type="entry name" value="DUF6471"/>
</dbReference>
<organism evidence="2 3">
    <name type="scientific">Microbulbifer echini</name>
    <dbReference type="NCBI Taxonomy" id="1529067"/>
    <lineage>
        <taxon>Bacteria</taxon>
        <taxon>Pseudomonadati</taxon>
        <taxon>Pseudomonadota</taxon>
        <taxon>Gammaproteobacteria</taxon>
        <taxon>Cellvibrionales</taxon>
        <taxon>Microbulbiferaceae</taxon>
        <taxon>Microbulbifer</taxon>
    </lineage>
</organism>
<reference evidence="2 3" key="1">
    <citation type="submission" date="2024-08" db="EMBL/GenBank/DDBJ databases">
        <authorList>
            <person name="Ishaq N."/>
        </authorList>
    </citation>
    <scope>NUCLEOTIDE SEQUENCE [LARGE SCALE GENOMIC DNA]</scope>
    <source>
        <strain evidence="2 3">JCM 30400</strain>
    </source>
</reference>
<feature type="domain" description="DUF6471" evidence="1">
    <location>
        <begin position="16"/>
        <end position="79"/>
    </location>
</feature>
<dbReference type="Pfam" id="PF20075">
    <property type="entry name" value="DUF6471"/>
    <property type="match status" value="1"/>
</dbReference>
<accession>A0ABV4NRD2</accession>
<proteinExistence type="predicted"/>
<dbReference type="Proteomes" id="UP001569414">
    <property type="component" value="Unassembled WGS sequence"/>
</dbReference>
<evidence type="ECO:0000313" key="2">
    <source>
        <dbReference type="EMBL" id="MFA0791953.1"/>
    </source>
</evidence>
<dbReference type="EMBL" id="JBGMEL010000016">
    <property type="protein sequence ID" value="MFA0791953.1"/>
    <property type="molecule type" value="Genomic_DNA"/>
</dbReference>